<dbReference type="InterPro" id="IPR039437">
    <property type="entry name" value="FrzH/put_lumazine-bd"/>
</dbReference>
<evidence type="ECO:0008006" key="4">
    <source>
        <dbReference type="Google" id="ProtNLM"/>
    </source>
</evidence>
<dbReference type="SUPFAM" id="SSF54427">
    <property type="entry name" value="NTF2-like"/>
    <property type="match status" value="1"/>
</dbReference>
<gene>
    <name evidence="2" type="ORF">GCM10007853_15200</name>
</gene>
<dbReference type="Pfam" id="PF12893">
    <property type="entry name" value="Lumazine_bd_2"/>
    <property type="match status" value="1"/>
</dbReference>
<dbReference type="EMBL" id="BSNK01000001">
    <property type="protein sequence ID" value="GLQ23646.1"/>
    <property type="molecule type" value="Genomic_DNA"/>
</dbReference>
<feature type="chain" id="PRO_5046065985" description="Nuclear transport factor 2 family protein" evidence="1">
    <location>
        <begin position="25"/>
        <end position="159"/>
    </location>
</feature>
<keyword evidence="1" id="KW-0732">Signal</keyword>
<evidence type="ECO:0000313" key="2">
    <source>
        <dbReference type="EMBL" id="GLQ23646.1"/>
    </source>
</evidence>
<dbReference type="RefSeq" id="WP_284389268.1">
    <property type="nucleotide sequence ID" value="NZ_BSNK01000001.1"/>
</dbReference>
<dbReference type="InterPro" id="IPR032710">
    <property type="entry name" value="NTF2-like_dom_sf"/>
</dbReference>
<sequence length="159" mass="17581">MQYLKLALAGVAVVGLSACVSVEANVTEPISMTAPSFSDRTKIKAAVMDYFEGQGQGSFERLDRAFNDDASMFGVTINDDGDEYLRVWPKMSDVIVNWSETPRPDAPARDGEIMNIDVADGRIATVMFRSADRFYDALTLVKIDGEWEIASKVFVRQTP</sequence>
<proteinExistence type="predicted"/>
<evidence type="ECO:0000256" key="1">
    <source>
        <dbReference type="SAM" id="SignalP"/>
    </source>
</evidence>
<evidence type="ECO:0000313" key="3">
    <source>
        <dbReference type="Proteomes" id="UP001161391"/>
    </source>
</evidence>
<organism evidence="2 3">
    <name type="scientific">Algimonas ampicilliniresistens</name>
    <dbReference type="NCBI Taxonomy" id="1298735"/>
    <lineage>
        <taxon>Bacteria</taxon>
        <taxon>Pseudomonadati</taxon>
        <taxon>Pseudomonadota</taxon>
        <taxon>Alphaproteobacteria</taxon>
        <taxon>Maricaulales</taxon>
        <taxon>Robiginitomaculaceae</taxon>
        <taxon>Algimonas</taxon>
    </lineage>
</organism>
<keyword evidence="3" id="KW-1185">Reference proteome</keyword>
<dbReference type="Gene3D" id="3.10.450.50">
    <property type="match status" value="1"/>
</dbReference>
<reference evidence="2" key="2">
    <citation type="submission" date="2023-01" db="EMBL/GenBank/DDBJ databases">
        <title>Draft genome sequence of Algimonas ampicilliniresistens strain NBRC 108219.</title>
        <authorList>
            <person name="Sun Q."/>
            <person name="Mori K."/>
        </authorList>
    </citation>
    <scope>NUCLEOTIDE SEQUENCE</scope>
    <source>
        <strain evidence="2">NBRC 108219</strain>
    </source>
</reference>
<name>A0ABQ5VAN9_9PROT</name>
<reference evidence="2" key="1">
    <citation type="journal article" date="2014" name="Int. J. Syst. Evol. Microbiol.">
        <title>Complete genome of a new Firmicutes species belonging to the dominant human colonic microbiota ('Ruminococcus bicirculans') reveals two chromosomes and a selective capacity to utilize plant glucans.</title>
        <authorList>
            <consortium name="NISC Comparative Sequencing Program"/>
            <person name="Wegmann U."/>
            <person name="Louis P."/>
            <person name="Goesmann A."/>
            <person name="Henrissat B."/>
            <person name="Duncan S.H."/>
            <person name="Flint H.J."/>
        </authorList>
    </citation>
    <scope>NUCLEOTIDE SEQUENCE</scope>
    <source>
        <strain evidence="2">NBRC 108219</strain>
    </source>
</reference>
<accession>A0ABQ5VAN9</accession>
<comment type="caution">
    <text evidence="2">The sequence shown here is derived from an EMBL/GenBank/DDBJ whole genome shotgun (WGS) entry which is preliminary data.</text>
</comment>
<protein>
    <recommendedName>
        <fullName evidence="4">Nuclear transport factor 2 family protein</fullName>
    </recommendedName>
</protein>
<dbReference type="Proteomes" id="UP001161391">
    <property type="component" value="Unassembled WGS sequence"/>
</dbReference>
<feature type="signal peptide" evidence="1">
    <location>
        <begin position="1"/>
        <end position="24"/>
    </location>
</feature>
<dbReference type="PROSITE" id="PS51257">
    <property type="entry name" value="PROKAR_LIPOPROTEIN"/>
    <property type="match status" value="1"/>
</dbReference>